<accession>A0A9W7CXF9</accession>
<dbReference type="EMBL" id="BSXT01002163">
    <property type="protein sequence ID" value="GMF47536.1"/>
    <property type="molecule type" value="Genomic_DNA"/>
</dbReference>
<reference evidence="2" key="1">
    <citation type="submission" date="2023-04" db="EMBL/GenBank/DDBJ databases">
        <title>Phytophthora fragariaefolia NBRC 109709.</title>
        <authorList>
            <person name="Ichikawa N."/>
            <person name="Sato H."/>
            <person name="Tonouchi N."/>
        </authorList>
    </citation>
    <scope>NUCLEOTIDE SEQUENCE</scope>
    <source>
        <strain evidence="2">NBRC 109709</strain>
    </source>
</reference>
<gene>
    <name evidence="2" type="ORF">Pfra01_001799900</name>
</gene>
<keyword evidence="3" id="KW-1185">Reference proteome</keyword>
<dbReference type="AlphaFoldDB" id="A0A9W7CXF9"/>
<proteinExistence type="predicted"/>
<organism evidence="2 3">
    <name type="scientific">Phytophthora fragariaefolia</name>
    <dbReference type="NCBI Taxonomy" id="1490495"/>
    <lineage>
        <taxon>Eukaryota</taxon>
        <taxon>Sar</taxon>
        <taxon>Stramenopiles</taxon>
        <taxon>Oomycota</taxon>
        <taxon>Peronosporomycetes</taxon>
        <taxon>Peronosporales</taxon>
        <taxon>Peronosporaceae</taxon>
        <taxon>Phytophthora</taxon>
    </lineage>
</organism>
<name>A0A9W7CXF9_9STRA</name>
<comment type="caution">
    <text evidence="2">The sequence shown here is derived from an EMBL/GenBank/DDBJ whole genome shotgun (WGS) entry which is preliminary data.</text>
</comment>
<sequence length="70" mass="7730">MQADYDHCSHQDFRLKLRTTDVFSESSQIALPADLPYFSPVAVVKSANVAPKTSCGCDSNPRNRGKRAET</sequence>
<protein>
    <submittedName>
        <fullName evidence="2">Unnamed protein product</fullName>
    </submittedName>
</protein>
<evidence type="ECO:0000256" key="1">
    <source>
        <dbReference type="SAM" id="MobiDB-lite"/>
    </source>
</evidence>
<dbReference type="Proteomes" id="UP001165121">
    <property type="component" value="Unassembled WGS sequence"/>
</dbReference>
<feature type="region of interest" description="Disordered" evidence="1">
    <location>
        <begin position="51"/>
        <end position="70"/>
    </location>
</feature>
<evidence type="ECO:0000313" key="2">
    <source>
        <dbReference type="EMBL" id="GMF47536.1"/>
    </source>
</evidence>
<evidence type="ECO:0000313" key="3">
    <source>
        <dbReference type="Proteomes" id="UP001165121"/>
    </source>
</evidence>